<evidence type="ECO:0000313" key="2">
    <source>
        <dbReference type="Proteomes" id="UP000515163"/>
    </source>
</evidence>
<sequence>MALNLYCGILMAISFAVLCKGNVRRDRLTVTFGKFSPLPLTARQAVQEGWKGDANCRNGPSANFFRGNRYVRYDDNTTKILYDCWGRVAGIQTTIEPTSDFPTQYNYGPWHRNADGTITATAYFRNPNRICSCRCHSKKAPPVGDRLWIQLGDITGRKSTNKFMVVPLNKKKIANTPWVEGKCVSAMGVHYHYNISKDFDCNYAFPVFLIANKYNGDVHGFGWGVPVVVNSPRWEHPAPELFARSIKEENIPSCILKYKAVSVQHIYFVDPLKITCF</sequence>
<dbReference type="KEGG" id="aten:116296384"/>
<dbReference type="Proteomes" id="UP000515163">
    <property type="component" value="Unplaced"/>
</dbReference>
<feature type="signal peptide" evidence="1">
    <location>
        <begin position="1"/>
        <end position="21"/>
    </location>
</feature>
<evidence type="ECO:0000256" key="1">
    <source>
        <dbReference type="SAM" id="SignalP"/>
    </source>
</evidence>
<organism evidence="2 3">
    <name type="scientific">Actinia tenebrosa</name>
    <name type="common">Australian red waratah sea anemone</name>
    <dbReference type="NCBI Taxonomy" id="6105"/>
    <lineage>
        <taxon>Eukaryota</taxon>
        <taxon>Metazoa</taxon>
        <taxon>Cnidaria</taxon>
        <taxon>Anthozoa</taxon>
        <taxon>Hexacorallia</taxon>
        <taxon>Actiniaria</taxon>
        <taxon>Actiniidae</taxon>
        <taxon>Actinia</taxon>
    </lineage>
</organism>
<dbReference type="OrthoDB" id="6042561at2759"/>
<gene>
    <name evidence="3" type="primary">LOC116296384</name>
</gene>
<dbReference type="InParanoid" id="A0A6P8HV12"/>
<dbReference type="GeneID" id="116296384"/>
<proteinExistence type="predicted"/>
<name>A0A6P8HV12_ACTTE</name>
<feature type="chain" id="PRO_5028160629" evidence="1">
    <location>
        <begin position="22"/>
        <end position="277"/>
    </location>
</feature>
<dbReference type="RefSeq" id="XP_031560254.1">
    <property type="nucleotide sequence ID" value="XM_031704394.1"/>
</dbReference>
<accession>A0A6P8HV12</accession>
<keyword evidence="1" id="KW-0732">Signal</keyword>
<evidence type="ECO:0000313" key="3">
    <source>
        <dbReference type="RefSeq" id="XP_031560254.1"/>
    </source>
</evidence>
<keyword evidence="2" id="KW-1185">Reference proteome</keyword>
<protein>
    <submittedName>
        <fullName evidence="3">Uncharacterized protein LOC116296384</fullName>
    </submittedName>
</protein>
<reference evidence="3" key="1">
    <citation type="submission" date="2025-08" db="UniProtKB">
        <authorList>
            <consortium name="RefSeq"/>
        </authorList>
    </citation>
    <scope>IDENTIFICATION</scope>
    <source>
        <tissue evidence="3">Tentacle</tissue>
    </source>
</reference>
<dbReference type="AlphaFoldDB" id="A0A6P8HV12"/>